<evidence type="ECO:0000259" key="2">
    <source>
        <dbReference type="Pfam" id="PF13699"/>
    </source>
</evidence>
<reference evidence="3" key="1">
    <citation type="submission" date="2016-04" db="EMBL/GenBank/DDBJ databases">
        <authorList>
            <person name="Tabuchi Yagui T.R."/>
        </authorList>
    </citation>
    <scope>NUCLEOTIDE SEQUENCE [LARGE SCALE GENOMIC DNA]</scope>
    <source>
        <strain evidence="3">NIES-26</strain>
    </source>
</reference>
<name>A0A367QYZ7_9NOSO</name>
<evidence type="ECO:0000313" key="4">
    <source>
        <dbReference type="Proteomes" id="UP000252107"/>
    </source>
</evidence>
<protein>
    <recommendedName>
        <fullName evidence="2">eCIS core domain-containing protein</fullName>
    </recommendedName>
</protein>
<feature type="region of interest" description="Disordered" evidence="1">
    <location>
        <begin position="380"/>
        <end position="399"/>
    </location>
</feature>
<sequence>MSQRNAVHLQNLSQSTFLSIQTGQLQRQCAACGQHSIAGSECQECKKKQILQRRASHQGEISDEVPPIVHEVLTSPGQPLEASTRTFMESRFGHDFSRVRVHTDAKAAESALAVNALAYTVEQNVVFGKGQYAPVTTPGKKLLAHELTHVVQQSSLNATGGSAIPAEAEAERVSQQISKTGASSVKLSVPAGKLLRQPSPTNKNAIDKDAQAIIAIAQDQNRTLKERGITVVKEIIAKYYPSDASKVDSIVYEESETGLNTTSKGTGQNTKGIIKVGRYFVENTTKTGFARRVAQVGHEIEHINQYRTGMAGANRKDEREFLAFYHEALFVEKPGTGRIQHATRVTLIDAALGYYNCFNTTLQQQYDNQKQELLKRRQIEASQGGNQPSQPPTNCRRQT</sequence>
<gene>
    <name evidence="3" type="ORF">A6770_22105</name>
</gene>
<dbReference type="AlphaFoldDB" id="A0A367QYZ7"/>
<dbReference type="Pfam" id="PF13699">
    <property type="entry name" value="eCIS_core"/>
    <property type="match status" value="1"/>
</dbReference>
<dbReference type="EMBL" id="LXQD01000293">
    <property type="protein sequence ID" value="RCJ29427.1"/>
    <property type="molecule type" value="Genomic_DNA"/>
</dbReference>
<dbReference type="InterPro" id="IPR025295">
    <property type="entry name" value="eCIS_core_dom"/>
</dbReference>
<organism evidence="3 4">
    <name type="scientific">Nostoc minutum NIES-26</name>
    <dbReference type="NCBI Taxonomy" id="1844469"/>
    <lineage>
        <taxon>Bacteria</taxon>
        <taxon>Bacillati</taxon>
        <taxon>Cyanobacteriota</taxon>
        <taxon>Cyanophyceae</taxon>
        <taxon>Nostocales</taxon>
        <taxon>Nostocaceae</taxon>
        <taxon>Nostoc</taxon>
    </lineage>
</organism>
<accession>A0A367QYZ7</accession>
<keyword evidence="4" id="KW-1185">Reference proteome</keyword>
<evidence type="ECO:0000313" key="3">
    <source>
        <dbReference type="EMBL" id="RCJ29427.1"/>
    </source>
</evidence>
<comment type="caution">
    <text evidence="3">The sequence shown here is derived from an EMBL/GenBank/DDBJ whole genome shotgun (WGS) entry which is preliminary data.</text>
</comment>
<dbReference type="Proteomes" id="UP000252107">
    <property type="component" value="Unassembled WGS sequence"/>
</dbReference>
<proteinExistence type="predicted"/>
<feature type="domain" description="eCIS core" evidence="2">
    <location>
        <begin position="79"/>
        <end position="155"/>
    </location>
</feature>
<evidence type="ECO:0000256" key="1">
    <source>
        <dbReference type="SAM" id="MobiDB-lite"/>
    </source>
</evidence>